<dbReference type="Gramene" id="PRQ44825">
    <property type="protein sequence ID" value="PRQ44825"/>
    <property type="gene ID" value="RchiOBHm_Chr3g0483501"/>
</dbReference>
<gene>
    <name evidence="2" type="ORF">RchiOBHm_Chr3g0483501</name>
</gene>
<evidence type="ECO:0000313" key="3">
    <source>
        <dbReference type="Proteomes" id="UP000238479"/>
    </source>
</evidence>
<feature type="signal peptide" evidence="1">
    <location>
        <begin position="1"/>
        <end position="26"/>
    </location>
</feature>
<evidence type="ECO:0000256" key="1">
    <source>
        <dbReference type="SAM" id="SignalP"/>
    </source>
</evidence>
<sequence length="42" mass="4689">MHLGEFAVHLLSISFFPILSANLARAQQARAPSFEFKMRAAL</sequence>
<keyword evidence="3" id="KW-1185">Reference proteome</keyword>
<dbReference type="AlphaFoldDB" id="A0A2P6REJ1"/>
<protein>
    <submittedName>
        <fullName evidence="2">Uncharacterized protein</fullName>
    </submittedName>
</protein>
<comment type="caution">
    <text evidence="2">The sequence shown here is derived from an EMBL/GenBank/DDBJ whole genome shotgun (WGS) entry which is preliminary data.</text>
</comment>
<evidence type="ECO:0000313" key="2">
    <source>
        <dbReference type="EMBL" id="PRQ44825.1"/>
    </source>
</evidence>
<dbReference type="Proteomes" id="UP000238479">
    <property type="component" value="Chromosome 3"/>
</dbReference>
<reference evidence="2 3" key="1">
    <citation type="journal article" date="2018" name="Nat. Genet.">
        <title>The Rosa genome provides new insights in the design of modern roses.</title>
        <authorList>
            <person name="Bendahmane M."/>
        </authorList>
    </citation>
    <scope>NUCLEOTIDE SEQUENCE [LARGE SCALE GENOMIC DNA]</scope>
    <source>
        <strain evidence="3">cv. Old Blush</strain>
    </source>
</reference>
<accession>A0A2P6REJ1</accession>
<dbReference type="EMBL" id="PDCK01000041">
    <property type="protein sequence ID" value="PRQ44825.1"/>
    <property type="molecule type" value="Genomic_DNA"/>
</dbReference>
<organism evidence="2 3">
    <name type="scientific">Rosa chinensis</name>
    <name type="common">China rose</name>
    <dbReference type="NCBI Taxonomy" id="74649"/>
    <lineage>
        <taxon>Eukaryota</taxon>
        <taxon>Viridiplantae</taxon>
        <taxon>Streptophyta</taxon>
        <taxon>Embryophyta</taxon>
        <taxon>Tracheophyta</taxon>
        <taxon>Spermatophyta</taxon>
        <taxon>Magnoliopsida</taxon>
        <taxon>eudicotyledons</taxon>
        <taxon>Gunneridae</taxon>
        <taxon>Pentapetalae</taxon>
        <taxon>rosids</taxon>
        <taxon>fabids</taxon>
        <taxon>Rosales</taxon>
        <taxon>Rosaceae</taxon>
        <taxon>Rosoideae</taxon>
        <taxon>Rosoideae incertae sedis</taxon>
        <taxon>Rosa</taxon>
    </lineage>
</organism>
<name>A0A2P6REJ1_ROSCH</name>
<feature type="chain" id="PRO_5015146564" evidence="1">
    <location>
        <begin position="27"/>
        <end position="42"/>
    </location>
</feature>
<keyword evidence="1" id="KW-0732">Signal</keyword>
<proteinExistence type="predicted"/>